<sequence length="62" mass="6138">MPTPERAAQPRPTPSALSMKDLLASCAAATAVSTPPAATAKRTAARDGAGPRDTASAHPQAA</sequence>
<accession>A0A1V0UEX4</accession>
<protein>
    <submittedName>
        <fullName evidence="2">Uncharacterized protein</fullName>
    </submittedName>
</protein>
<name>A0A1V0UEX4_STRVN</name>
<feature type="region of interest" description="Disordered" evidence="1">
    <location>
        <begin position="30"/>
        <end position="62"/>
    </location>
</feature>
<dbReference type="RefSeq" id="WP_030112774.1">
    <property type="nucleotide sequence ID" value="NZ_CP020570.1"/>
</dbReference>
<organism evidence="2 3">
    <name type="scientific">Streptomyces violaceoruber</name>
    <dbReference type="NCBI Taxonomy" id="1935"/>
    <lineage>
        <taxon>Bacteria</taxon>
        <taxon>Bacillati</taxon>
        <taxon>Actinomycetota</taxon>
        <taxon>Actinomycetes</taxon>
        <taxon>Kitasatosporales</taxon>
        <taxon>Streptomycetaceae</taxon>
        <taxon>Streptomyces</taxon>
        <taxon>Streptomyces violaceoruber group</taxon>
    </lineage>
</organism>
<dbReference type="KEGG" id="svu:B1H20_22030"/>
<dbReference type="AlphaFoldDB" id="A0A1V0UEX4"/>
<evidence type="ECO:0000256" key="1">
    <source>
        <dbReference type="SAM" id="MobiDB-lite"/>
    </source>
</evidence>
<reference evidence="2 3" key="1">
    <citation type="submission" date="2017-03" db="EMBL/GenBank/DDBJ databases">
        <title>Complete Genome Sequence of a natural compounds producer, Streptomyces violaceus S21.</title>
        <authorList>
            <person name="Zhong C."/>
            <person name="Zhao Z."/>
            <person name="Fu J."/>
            <person name="Zong G."/>
            <person name="Qin R."/>
            <person name="Cao G."/>
        </authorList>
    </citation>
    <scope>NUCLEOTIDE SEQUENCE [LARGE SCALE GENOMIC DNA]</scope>
    <source>
        <strain evidence="2 3">S21</strain>
    </source>
</reference>
<evidence type="ECO:0000313" key="3">
    <source>
        <dbReference type="Proteomes" id="UP000192445"/>
    </source>
</evidence>
<proteinExistence type="predicted"/>
<dbReference type="Proteomes" id="UP000192445">
    <property type="component" value="Chromosome"/>
</dbReference>
<gene>
    <name evidence="2" type="ORF">B1H20_22030</name>
</gene>
<dbReference type="GeneID" id="63982183"/>
<feature type="compositionally biased region" description="Low complexity" evidence="1">
    <location>
        <begin position="30"/>
        <end position="48"/>
    </location>
</feature>
<dbReference type="EMBL" id="CP020570">
    <property type="protein sequence ID" value="ARF63759.1"/>
    <property type="molecule type" value="Genomic_DNA"/>
</dbReference>
<evidence type="ECO:0000313" key="2">
    <source>
        <dbReference type="EMBL" id="ARF63759.1"/>
    </source>
</evidence>